<dbReference type="EMBL" id="AP022839">
    <property type="protein sequence ID" value="BCA96560.1"/>
    <property type="molecule type" value="Genomic_DNA"/>
</dbReference>
<dbReference type="Gene3D" id="3.40.50.150">
    <property type="entry name" value="Vaccinia Virus protein VP39"/>
    <property type="match status" value="1"/>
</dbReference>
<keyword evidence="3 5" id="KW-0949">S-adenosyl-L-methionine</keyword>
<evidence type="ECO:0000313" key="9">
    <source>
        <dbReference type="Proteomes" id="UP000502894"/>
    </source>
</evidence>
<dbReference type="NCBIfam" id="TIGR03534">
    <property type="entry name" value="RF_mod_PrmC"/>
    <property type="match status" value="1"/>
</dbReference>
<keyword evidence="2 5" id="KW-0808">Transferase</keyword>
<organism evidence="8 9">
    <name type="scientific">Legionella antarctica</name>
    <dbReference type="NCBI Taxonomy" id="2708020"/>
    <lineage>
        <taxon>Bacteria</taxon>
        <taxon>Pseudomonadati</taxon>
        <taxon>Pseudomonadota</taxon>
        <taxon>Gammaproteobacteria</taxon>
        <taxon>Legionellales</taxon>
        <taxon>Legionellaceae</taxon>
        <taxon>Legionella</taxon>
    </lineage>
</organism>
<dbReference type="InterPro" id="IPR002052">
    <property type="entry name" value="DNA_methylase_N6_adenine_CS"/>
</dbReference>
<dbReference type="InterPro" id="IPR029063">
    <property type="entry name" value="SAM-dependent_MTases_sf"/>
</dbReference>
<name>A0A6F8T8S5_9GAMM</name>
<feature type="binding site" evidence="5">
    <location>
        <position position="171"/>
    </location>
    <ligand>
        <name>S-adenosyl-L-methionine</name>
        <dbReference type="ChEBI" id="CHEBI:59789"/>
    </ligand>
</feature>
<comment type="similarity">
    <text evidence="5">Belongs to the protein N5-glutamine methyltransferase family. PrmC subfamily.</text>
</comment>
<dbReference type="RefSeq" id="WP_173237844.1">
    <property type="nucleotide sequence ID" value="NZ_AP022839.1"/>
</dbReference>
<gene>
    <name evidence="5 8" type="primary">prmC</name>
    <name evidence="8" type="ORF">TUM19329_29210</name>
</gene>
<dbReference type="CDD" id="cd02440">
    <property type="entry name" value="AdoMet_MTases"/>
    <property type="match status" value="1"/>
</dbReference>
<feature type="binding site" evidence="5">
    <location>
        <position position="143"/>
    </location>
    <ligand>
        <name>S-adenosyl-L-methionine</name>
        <dbReference type="ChEBI" id="CHEBI:59789"/>
    </ligand>
</feature>
<dbReference type="GO" id="GO:0003676">
    <property type="term" value="F:nucleic acid binding"/>
    <property type="evidence" value="ECO:0007669"/>
    <property type="project" value="InterPro"/>
</dbReference>
<evidence type="ECO:0000256" key="3">
    <source>
        <dbReference type="ARBA" id="ARBA00022691"/>
    </source>
</evidence>
<comment type="function">
    <text evidence="5">Methylates the class 1 translation termination release factors RF1/PrfA and RF2/PrfB on the glutamine residue of the universally conserved GGQ motif.</text>
</comment>
<evidence type="ECO:0000256" key="5">
    <source>
        <dbReference type="HAMAP-Rule" id="MF_02126"/>
    </source>
</evidence>
<dbReference type="SUPFAM" id="SSF53335">
    <property type="entry name" value="S-adenosyl-L-methionine-dependent methyltransferases"/>
    <property type="match status" value="1"/>
</dbReference>
<dbReference type="GO" id="GO:0032259">
    <property type="term" value="P:methylation"/>
    <property type="evidence" value="ECO:0007669"/>
    <property type="project" value="UniProtKB-KW"/>
</dbReference>
<evidence type="ECO:0000256" key="2">
    <source>
        <dbReference type="ARBA" id="ARBA00022679"/>
    </source>
</evidence>
<dbReference type="PANTHER" id="PTHR18895:SF74">
    <property type="entry name" value="MTRF1L RELEASE FACTOR GLUTAMINE METHYLTRANSFERASE"/>
    <property type="match status" value="1"/>
</dbReference>
<dbReference type="PANTHER" id="PTHR18895">
    <property type="entry name" value="HEMK METHYLTRANSFERASE"/>
    <property type="match status" value="1"/>
</dbReference>
<dbReference type="Gene3D" id="1.10.8.10">
    <property type="entry name" value="DNA helicase RuvA subunit, C-terminal domain"/>
    <property type="match status" value="1"/>
</dbReference>
<dbReference type="InterPro" id="IPR004556">
    <property type="entry name" value="HemK-like"/>
</dbReference>
<dbReference type="GO" id="GO:0102559">
    <property type="term" value="F:peptide chain release factor N(5)-glutamine methyltransferase activity"/>
    <property type="evidence" value="ECO:0007669"/>
    <property type="project" value="UniProtKB-EC"/>
</dbReference>
<comment type="catalytic activity">
    <reaction evidence="4 5">
        <text>L-glutaminyl-[peptide chain release factor] + S-adenosyl-L-methionine = N(5)-methyl-L-glutaminyl-[peptide chain release factor] + S-adenosyl-L-homocysteine + H(+)</text>
        <dbReference type="Rhea" id="RHEA:42896"/>
        <dbReference type="Rhea" id="RHEA-COMP:10271"/>
        <dbReference type="Rhea" id="RHEA-COMP:10272"/>
        <dbReference type="ChEBI" id="CHEBI:15378"/>
        <dbReference type="ChEBI" id="CHEBI:30011"/>
        <dbReference type="ChEBI" id="CHEBI:57856"/>
        <dbReference type="ChEBI" id="CHEBI:59789"/>
        <dbReference type="ChEBI" id="CHEBI:61891"/>
        <dbReference type="EC" id="2.1.1.297"/>
    </reaction>
</comment>
<keyword evidence="9" id="KW-1185">Reference proteome</keyword>
<accession>A0A6F8T8S5</accession>
<dbReference type="Proteomes" id="UP000502894">
    <property type="component" value="Chromosome"/>
</dbReference>
<dbReference type="InterPro" id="IPR007848">
    <property type="entry name" value="Small_mtfrase_dom"/>
</dbReference>
<feature type="binding site" evidence="5">
    <location>
        <begin position="120"/>
        <end position="124"/>
    </location>
    <ligand>
        <name>S-adenosyl-L-methionine</name>
        <dbReference type="ChEBI" id="CHEBI:59789"/>
    </ligand>
</feature>
<evidence type="ECO:0000259" key="6">
    <source>
        <dbReference type="Pfam" id="PF05175"/>
    </source>
</evidence>
<feature type="domain" description="Release factor glutamine methyltransferase N-terminal" evidence="7">
    <location>
        <begin position="7"/>
        <end position="75"/>
    </location>
</feature>
<dbReference type="Pfam" id="PF17827">
    <property type="entry name" value="PrmC_N"/>
    <property type="match status" value="1"/>
</dbReference>
<protein>
    <recommendedName>
        <fullName evidence="5">Release factor glutamine methyltransferase</fullName>
        <shortName evidence="5">RF MTase</shortName>
        <ecNumber evidence="5">2.1.1.297</ecNumber>
    </recommendedName>
    <alternativeName>
        <fullName evidence="5">N5-glutamine methyltransferase PrmC</fullName>
    </alternativeName>
    <alternativeName>
        <fullName evidence="5">Protein-(glutamine-N5) MTase PrmC</fullName>
    </alternativeName>
    <alternativeName>
        <fullName evidence="5">Protein-glutamine N-methyltransferase PrmC</fullName>
    </alternativeName>
</protein>
<dbReference type="InterPro" id="IPR050320">
    <property type="entry name" value="N5-glutamine_MTase"/>
</dbReference>
<evidence type="ECO:0000259" key="7">
    <source>
        <dbReference type="Pfam" id="PF17827"/>
    </source>
</evidence>
<dbReference type="NCBIfam" id="TIGR00536">
    <property type="entry name" value="hemK_fam"/>
    <property type="match status" value="1"/>
</dbReference>
<dbReference type="InterPro" id="IPR040758">
    <property type="entry name" value="PrmC_N"/>
</dbReference>
<evidence type="ECO:0000256" key="1">
    <source>
        <dbReference type="ARBA" id="ARBA00022603"/>
    </source>
</evidence>
<dbReference type="AlphaFoldDB" id="A0A6F8T8S5"/>
<keyword evidence="1 5" id="KW-0489">Methyltransferase</keyword>
<dbReference type="KEGG" id="lant:TUM19329_29210"/>
<dbReference type="InterPro" id="IPR019874">
    <property type="entry name" value="RF_methyltr_PrmC"/>
</dbReference>
<dbReference type="FunFam" id="3.40.50.150:FF:000053">
    <property type="entry name" value="Release factor glutamine methyltransferase"/>
    <property type="match status" value="1"/>
</dbReference>
<dbReference type="Pfam" id="PF05175">
    <property type="entry name" value="MTS"/>
    <property type="match status" value="1"/>
</dbReference>
<dbReference type="HAMAP" id="MF_02126">
    <property type="entry name" value="RF_methyltr_PrmC"/>
    <property type="match status" value="1"/>
</dbReference>
<proteinExistence type="inferred from homology"/>
<reference evidence="8" key="1">
    <citation type="journal article" date="2020" name="Microbiol. Resour. Announc.">
        <title>Complete Genome Sequence of Novel Psychrotolerant Legionella Strain TUM19329, Isolated from Antarctic Lake Sediment.</title>
        <authorList>
            <person name="Shimada S."/>
            <person name="Nakai R."/>
            <person name="Aoki K."/>
            <person name="Shimoeda N."/>
            <person name="Ohno G."/>
            <person name="Miyazaki Y."/>
            <person name="Kudoh S."/>
            <person name="Imura S."/>
            <person name="Watanabe K."/>
            <person name="Ishii Y."/>
            <person name="Tateda K."/>
        </authorList>
    </citation>
    <scope>NUCLEOTIDE SEQUENCE [LARGE SCALE GENOMIC DNA]</scope>
    <source>
        <strain evidence="8">TUM19329</strain>
    </source>
</reference>
<feature type="binding site" evidence="5">
    <location>
        <begin position="186"/>
        <end position="189"/>
    </location>
    <ligand>
        <name>substrate</name>
    </ligand>
</feature>
<sequence>MINIRMALKQALQKLDEFAPDSRLEAELLLSYLLNKNRGYLFAHPEELLSQTQLNKYQQLIEQRSQGTPIAYLTGSREFWSLSLKVNEHTLIPRHETERLVELALALLPNKPEIRVLDLGTGSGAIALALAKERPNWNISACDCSLETLGIAQINAQDHGITNVSFYYSNWFNNLPDTQYHAIVSNPPYIAENDPHLKQGDLRFEPLKALASSQEGFADLQCIITEGYEYLLPDGLLLLEHGSDQKIGTRAILERTGYRNIQCWQDIQGHDRVSGGYRPANTI</sequence>
<dbReference type="EC" id="2.1.1.297" evidence="5"/>
<feature type="binding site" evidence="5">
    <location>
        <position position="186"/>
    </location>
    <ligand>
        <name>S-adenosyl-L-methionine</name>
        <dbReference type="ChEBI" id="CHEBI:59789"/>
    </ligand>
</feature>
<evidence type="ECO:0000313" key="8">
    <source>
        <dbReference type="EMBL" id="BCA96560.1"/>
    </source>
</evidence>
<evidence type="ECO:0000256" key="4">
    <source>
        <dbReference type="ARBA" id="ARBA00048391"/>
    </source>
</evidence>
<dbReference type="PROSITE" id="PS00092">
    <property type="entry name" value="N6_MTASE"/>
    <property type="match status" value="1"/>
</dbReference>
<feature type="domain" description="Methyltransferase small" evidence="6">
    <location>
        <begin position="103"/>
        <end position="194"/>
    </location>
</feature>